<dbReference type="GO" id="GO:0005829">
    <property type="term" value="C:cytosol"/>
    <property type="evidence" value="ECO:0007669"/>
    <property type="project" value="TreeGrafter"/>
</dbReference>
<dbReference type="GO" id="GO:0006353">
    <property type="term" value="P:DNA-templated transcription termination"/>
    <property type="evidence" value="ECO:0007669"/>
    <property type="project" value="InterPro"/>
</dbReference>
<proteinExistence type="inferred from homology"/>
<dbReference type="Gene3D" id="1.10.940.10">
    <property type="entry name" value="NusB-like"/>
    <property type="match status" value="1"/>
</dbReference>
<evidence type="ECO:0000313" key="8">
    <source>
        <dbReference type="Proteomes" id="UP000245535"/>
    </source>
</evidence>
<evidence type="ECO:0000256" key="3">
    <source>
        <dbReference type="ARBA" id="ARBA00022884"/>
    </source>
</evidence>
<keyword evidence="4" id="KW-0805">Transcription regulation</keyword>
<evidence type="ECO:0000256" key="1">
    <source>
        <dbReference type="ARBA" id="ARBA00005952"/>
    </source>
</evidence>
<dbReference type="Proteomes" id="UP000245535">
    <property type="component" value="Unassembled WGS sequence"/>
</dbReference>
<dbReference type="InterPro" id="IPR011605">
    <property type="entry name" value="NusB_fam"/>
</dbReference>
<accession>A0A315Z106</accession>
<protein>
    <submittedName>
        <fullName evidence="7">NusB antitermination factor</fullName>
    </submittedName>
</protein>
<feature type="domain" description="NusB/RsmB/TIM44" evidence="6">
    <location>
        <begin position="255"/>
        <end position="371"/>
    </location>
</feature>
<dbReference type="PANTHER" id="PTHR11078:SF3">
    <property type="entry name" value="ANTITERMINATION NUSB DOMAIN-CONTAINING PROTEIN"/>
    <property type="match status" value="1"/>
</dbReference>
<dbReference type="NCBIfam" id="TIGR01951">
    <property type="entry name" value="nusB"/>
    <property type="match status" value="1"/>
</dbReference>
<name>A0A315Z106_SEDFL</name>
<dbReference type="GO" id="GO:0003723">
    <property type="term" value="F:RNA binding"/>
    <property type="evidence" value="ECO:0007669"/>
    <property type="project" value="UniProtKB-KW"/>
</dbReference>
<evidence type="ECO:0000313" key="7">
    <source>
        <dbReference type="EMBL" id="PWJ36104.1"/>
    </source>
</evidence>
<dbReference type="EMBL" id="QGDO01000009">
    <property type="protein sequence ID" value="PWJ36104.1"/>
    <property type="molecule type" value="Genomic_DNA"/>
</dbReference>
<keyword evidence="3" id="KW-0694">RNA-binding</keyword>
<gene>
    <name evidence="7" type="ORF">BC781_109120</name>
</gene>
<evidence type="ECO:0000256" key="4">
    <source>
        <dbReference type="ARBA" id="ARBA00023015"/>
    </source>
</evidence>
<evidence type="ECO:0000256" key="2">
    <source>
        <dbReference type="ARBA" id="ARBA00022814"/>
    </source>
</evidence>
<keyword evidence="2" id="KW-0889">Transcription antitermination</keyword>
<dbReference type="AlphaFoldDB" id="A0A315Z106"/>
<comment type="similarity">
    <text evidence="1">Belongs to the NusB family.</text>
</comment>
<sequence length="392" mass="46366">MLNRRLLRVKAMQSVYAYKQCKESNYELVIDQIRKQFQEELEYEGVMEKSRLEKEQEAVIKYFDHNFENATREPVGEEFDGRMLKIGNEALLQYQSLIVKDFENVKANMLRETEKLYNKYLKFLQYVIDFADIVQEQVEGKTTRVKDLTKEKALYDLIKGNAVVDVLRNNAELSSEIDAHKLKMADDLDQVTDWYFLFKKDIEFFEKFESEEASFERDKNVVKYIVRDFIFKNEAVMSFFEEKDMNWVENQKILRSMVLKTLKSIEEGSNEIEMLSLSRNWEEDKEFFEKLYNTTIRQEKDNEELIAHNSKKWSKDRIAKIDIIVINMAITEMVNFPNIPVKVSINEYLEVAKMYSTPKSAVYINGLLDAISVELQKEGKIRKSGRGLMDNK</sequence>
<evidence type="ECO:0000259" key="6">
    <source>
        <dbReference type="Pfam" id="PF01029"/>
    </source>
</evidence>
<dbReference type="InterPro" id="IPR006027">
    <property type="entry name" value="NusB_RsmB_TIM44"/>
</dbReference>
<organism evidence="7 8">
    <name type="scientific">Sediminitomix flava</name>
    <dbReference type="NCBI Taxonomy" id="379075"/>
    <lineage>
        <taxon>Bacteria</taxon>
        <taxon>Pseudomonadati</taxon>
        <taxon>Bacteroidota</taxon>
        <taxon>Cytophagia</taxon>
        <taxon>Cytophagales</taxon>
        <taxon>Flammeovirgaceae</taxon>
        <taxon>Sediminitomix</taxon>
    </lineage>
</organism>
<dbReference type="OrthoDB" id="9787568at2"/>
<reference evidence="7 8" key="1">
    <citation type="submission" date="2018-03" db="EMBL/GenBank/DDBJ databases">
        <title>Genomic Encyclopedia of Archaeal and Bacterial Type Strains, Phase II (KMG-II): from individual species to whole genera.</title>
        <authorList>
            <person name="Goeker M."/>
        </authorList>
    </citation>
    <scope>NUCLEOTIDE SEQUENCE [LARGE SCALE GENOMIC DNA]</scope>
    <source>
        <strain evidence="7 8">DSM 28229</strain>
    </source>
</reference>
<dbReference type="GO" id="GO:0031564">
    <property type="term" value="P:transcription antitermination"/>
    <property type="evidence" value="ECO:0007669"/>
    <property type="project" value="UniProtKB-KW"/>
</dbReference>
<dbReference type="RefSeq" id="WP_109622527.1">
    <property type="nucleotide sequence ID" value="NZ_QGDO01000009.1"/>
</dbReference>
<keyword evidence="5" id="KW-0804">Transcription</keyword>
<evidence type="ECO:0000256" key="5">
    <source>
        <dbReference type="ARBA" id="ARBA00023163"/>
    </source>
</evidence>
<dbReference type="Pfam" id="PF01029">
    <property type="entry name" value="NusB"/>
    <property type="match status" value="1"/>
</dbReference>
<comment type="caution">
    <text evidence="7">The sequence shown here is derived from an EMBL/GenBank/DDBJ whole genome shotgun (WGS) entry which is preliminary data.</text>
</comment>
<keyword evidence="8" id="KW-1185">Reference proteome</keyword>
<dbReference type="InterPro" id="IPR035926">
    <property type="entry name" value="NusB-like_sf"/>
</dbReference>
<dbReference type="PANTHER" id="PTHR11078">
    <property type="entry name" value="N UTILIZATION SUBSTANCE PROTEIN B-RELATED"/>
    <property type="match status" value="1"/>
</dbReference>
<dbReference type="SUPFAM" id="SSF48013">
    <property type="entry name" value="NusB-like"/>
    <property type="match status" value="1"/>
</dbReference>